<comment type="similarity">
    <text evidence="1">Belongs to the LysR transcriptional regulatory family.</text>
</comment>
<dbReference type="PANTHER" id="PTHR30419">
    <property type="entry name" value="HTH-TYPE TRANSCRIPTIONAL REGULATOR YBHD"/>
    <property type="match status" value="1"/>
</dbReference>
<dbReference type="EMBL" id="FWZU01000006">
    <property type="protein sequence ID" value="SMF39218.1"/>
    <property type="molecule type" value="Genomic_DNA"/>
</dbReference>
<dbReference type="SUPFAM" id="SSF46785">
    <property type="entry name" value="Winged helix' DNA-binding domain"/>
    <property type="match status" value="1"/>
</dbReference>
<dbReference type="InterPro" id="IPR005119">
    <property type="entry name" value="LysR_subst-bd"/>
</dbReference>
<dbReference type="Pfam" id="PF00126">
    <property type="entry name" value="HTH_1"/>
    <property type="match status" value="1"/>
</dbReference>
<dbReference type="GO" id="GO:0003677">
    <property type="term" value="F:DNA binding"/>
    <property type="evidence" value="ECO:0007669"/>
    <property type="project" value="UniProtKB-KW"/>
</dbReference>
<reference evidence="7" key="1">
    <citation type="submission" date="2017-04" db="EMBL/GenBank/DDBJ databases">
        <authorList>
            <person name="Varghese N."/>
            <person name="Submissions S."/>
        </authorList>
    </citation>
    <scope>NUCLEOTIDE SEQUENCE [LARGE SCALE GENOMIC DNA]</scope>
    <source>
        <strain evidence="7">K3S</strain>
    </source>
</reference>
<evidence type="ECO:0000256" key="2">
    <source>
        <dbReference type="ARBA" id="ARBA00023015"/>
    </source>
</evidence>
<organism evidence="6 7">
    <name type="scientific">Desulfovibrio gilichinskyi</name>
    <dbReference type="NCBI Taxonomy" id="1519643"/>
    <lineage>
        <taxon>Bacteria</taxon>
        <taxon>Pseudomonadati</taxon>
        <taxon>Thermodesulfobacteriota</taxon>
        <taxon>Desulfovibrionia</taxon>
        <taxon>Desulfovibrionales</taxon>
        <taxon>Desulfovibrionaceae</taxon>
        <taxon>Desulfovibrio</taxon>
    </lineage>
</organism>
<accession>A0A1X7ES88</accession>
<keyword evidence="3 6" id="KW-0238">DNA-binding</keyword>
<sequence>MELRNLKTLVEVARQGGFSQAARVLFSTQSTVSKAVKQLEDELGEALFTRLSGGARLTEAGELVYARAVTMLAEAEHIHSELTELKGLLTGKLRLGLPIFGSAKLFAPLFTIFRSRYPGVEIELLEQGSAHLEAAILAGEVELAVSLLPVSDSFEWQAVHDAPLMALLWADHPLRNRRNIQLAELASSSFILFEHGFILNERIEEACRKRGFIPHASARSSQMDFIVALAAAGLGVPLVPQVMIEERRLSPLKAVCVNEPDLRWKAALIWRKEAKLSPAARAWLALTREKFPI</sequence>
<feature type="domain" description="HTH lysR-type" evidence="5">
    <location>
        <begin position="1"/>
        <end position="58"/>
    </location>
</feature>
<dbReference type="AlphaFoldDB" id="A0A1X7ES88"/>
<dbReference type="FunFam" id="1.10.10.10:FF:000001">
    <property type="entry name" value="LysR family transcriptional regulator"/>
    <property type="match status" value="1"/>
</dbReference>
<dbReference type="SUPFAM" id="SSF53850">
    <property type="entry name" value="Periplasmic binding protein-like II"/>
    <property type="match status" value="1"/>
</dbReference>
<dbReference type="PROSITE" id="PS50931">
    <property type="entry name" value="HTH_LYSR"/>
    <property type="match status" value="1"/>
</dbReference>
<evidence type="ECO:0000313" key="7">
    <source>
        <dbReference type="Proteomes" id="UP000192906"/>
    </source>
</evidence>
<dbReference type="RefSeq" id="WP_085104238.1">
    <property type="nucleotide sequence ID" value="NZ_FWZU01000006.1"/>
</dbReference>
<evidence type="ECO:0000256" key="4">
    <source>
        <dbReference type="ARBA" id="ARBA00023163"/>
    </source>
</evidence>
<dbReference type="PRINTS" id="PR00039">
    <property type="entry name" value="HTHLYSR"/>
</dbReference>
<proteinExistence type="inferred from homology"/>
<dbReference type="InterPro" id="IPR036388">
    <property type="entry name" value="WH-like_DNA-bd_sf"/>
</dbReference>
<evidence type="ECO:0000256" key="1">
    <source>
        <dbReference type="ARBA" id="ARBA00009437"/>
    </source>
</evidence>
<dbReference type="InterPro" id="IPR050950">
    <property type="entry name" value="HTH-type_LysR_regulators"/>
</dbReference>
<keyword evidence="4" id="KW-0804">Transcription</keyword>
<keyword evidence="2" id="KW-0805">Transcription regulation</keyword>
<dbReference type="OrthoDB" id="5317428at2"/>
<dbReference type="InterPro" id="IPR000847">
    <property type="entry name" value="LysR_HTH_N"/>
</dbReference>
<protein>
    <submittedName>
        <fullName evidence="6">DNA-binding transcriptional regulator, LysR family</fullName>
    </submittedName>
</protein>
<name>A0A1X7ES88_9BACT</name>
<dbReference type="GO" id="GO:0005829">
    <property type="term" value="C:cytosol"/>
    <property type="evidence" value="ECO:0007669"/>
    <property type="project" value="TreeGrafter"/>
</dbReference>
<evidence type="ECO:0000313" key="6">
    <source>
        <dbReference type="EMBL" id="SMF39218.1"/>
    </source>
</evidence>
<dbReference type="STRING" id="1519643.SAMN06295933_3304"/>
<dbReference type="GO" id="GO:0003700">
    <property type="term" value="F:DNA-binding transcription factor activity"/>
    <property type="evidence" value="ECO:0007669"/>
    <property type="project" value="InterPro"/>
</dbReference>
<dbReference type="Pfam" id="PF03466">
    <property type="entry name" value="LysR_substrate"/>
    <property type="match status" value="1"/>
</dbReference>
<keyword evidence="7" id="KW-1185">Reference proteome</keyword>
<dbReference type="PANTHER" id="PTHR30419:SF8">
    <property type="entry name" value="NITROGEN ASSIMILATION TRANSCRIPTIONAL ACTIVATOR-RELATED"/>
    <property type="match status" value="1"/>
</dbReference>
<evidence type="ECO:0000259" key="5">
    <source>
        <dbReference type="PROSITE" id="PS50931"/>
    </source>
</evidence>
<evidence type="ECO:0000256" key="3">
    <source>
        <dbReference type="ARBA" id="ARBA00023125"/>
    </source>
</evidence>
<dbReference type="Gene3D" id="1.10.10.10">
    <property type="entry name" value="Winged helix-like DNA-binding domain superfamily/Winged helix DNA-binding domain"/>
    <property type="match status" value="1"/>
</dbReference>
<gene>
    <name evidence="6" type="ORF">SAMN06295933_3304</name>
</gene>
<dbReference type="Proteomes" id="UP000192906">
    <property type="component" value="Unassembled WGS sequence"/>
</dbReference>
<dbReference type="Gene3D" id="3.40.190.290">
    <property type="match status" value="1"/>
</dbReference>
<dbReference type="InterPro" id="IPR036390">
    <property type="entry name" value="WH_DNA-bd_sf"/>
</dbReference>